<dbReference type="InterPro" id="IPR015424">
    <property type="entry name" value="PyrdxlP-dep_Trfase"/>
</dbReference>
<name>A0A0N1JRT7_9NEIS</name>
<evidence type="ECO:0000256" key="4">
    <source>
        <dbReference type="ARBA" id="ARBA00022576"/>
    </source>
</evidence>
<dbReference type="Gene3D" id="3.40.640.10">
    <property type="entry name" value="Type I PLP-dependent aspartate aminotransferase-like (Major domain)"/>
    <property type="match status" value="1"/>
</dbReference>
<evidence type="ECO:0000256" key="3">
    <source>
        <dbReference type="ARBA" id="ARBA00006904"/>
    </source>
</evidence>
<dbReference type="UniPathway" id="UPA00135">
    <property type="reaction ID" value="UER00197"/>
</dbReference>
<feature type="binding site" evidence="12">
    <location>
        <position position="152"/>
    </location>
    <ligand>
        <name>pyridoxal 5'-phosphate</name>
        <dbReference type="ChEBI" id="CHEBI:597326"/>
    </ligand>
</feature>
<evidence type="ECO:0000313" key="15">
    <source>
        <dbReference type="EMBL" id="KPC49962.1"/>
    </source>
</evidence>
<accession>A0A0N1JRT7</accession>
<feature type="binding site" evidence="12">
    <location>
        <position position="176"/>
    </location>
    <ligand>
        <name>pyridoxal 5'-phosphate</name>
        <dbReference type="ChEBI" id="CHEBI:597326"/>
    </ligand>
</feature>
<dbReference type="InterPro" id="IPR020578">
    <property type="entry name" value="Aminotrans_V_PyrdxlP_BS"/>
</dbReference>
<keyword evidence="4 12" id="KW-0032">Aminotransferase</keyword>
<dbReference type="CDD" id="cd00611">
    <property type="entry name" value="PSAT_like"/>
    <property type="match status" value="1"/>
</dbReference>
<dbReference type="HAMAP" id="MF_00160">
    <property type="entry name" value="SerC_aminotrans_5"/>
    <property type="match status" value="1"/>
</dbReference>
<dbReference type="PIRSF" id="PIRSF000525">
    <property type="entry name" value="SerC"/>
    <property type="match status" value="1"/>
</dbReference>
<gene>
    <name evidence="15" type="primary">serC_2</name>
    <name evidence="12" type="synonym">serC</name>
    <name evidence="15" type="ORF">WG78_18940</name>
</gene>
<evidence type="ECO:0000313" key="16">
    <source>
        <dbReference type="Proteomes" id="UP000037939"/>
    </source>
</evidence>
<dbReference type="EMBL" id="LAQT01000033">
    <property type="protein sequence ID" value="KPC49962.1"/>
    <property type="molecule type" value="Genomic_DNA"/>
</dbReference>
<reference evidence="15 16" key="1">
    <citation type="submission" date="2015-07" db="EMBL/GenBank/DDBJ databases">
        <title>Draft genome sequence of the Amantichitinum ursilacus IGB-41, a new chitin-degrading bacterium.</title>
        <authorList>
            <person name="Kirstahler P."/>
            <person name="Guenther M."/>
            <person name="Grumaz C."/>
            <person name="Rupp S."/>
            <person name="Zibek S."/>
            <person name="Sohn K."/>
        </authorList>
    </citation>
    <scope>NUCLEOTIDE SEQUENCE [LARGE SCALE GENOMIC DNA]</scope>
    <source>
        <strain evidence="15 16">IGB-41</strain>
    </source>
</reference>
<dbReference type="GO" id="GO:0006564">
    <property type="term" value="P:L-serine biosynthetic process"/>
    <property type="evidence" value="ECO:0007669"/>
    <property type="project" value="UniProtKB-UniRule"/>
</dbReference>
<protein>
    <recommendedName>
        <fullName evidence="12">Phosphoserine aminotransferase</fullName>
        <ecNumber evidence="12">2.6.1.52</ecNumber>
    </recommendedName>
    <alternativeName>
        <fullName evidence="12">Phosphohydroxythreonine aminotransferase</fullName>
        <shortName evidence="12">PSAT</shortName>
    </alternativeName>
</protein>
<feature type="domain" description="Aminotransferase class V" evidence="14">
    <location>
        <begin position="4"/>
        <end position="353"/>
    </location>
</feature>
<dbReference type="PANTHER" id="PTHR43247">
    <property type="entry name" value="PHOSPHOSERINE AMINOTRANSFERASE"/>
    <property type="match status" value="1"/>
</dbReference>
<dbReference type="Proteomes" id="UP000037939">
    <property type="component" value="Unassembled WGS sequence"/>
</dbReference>
<keyword evidence="16" id="KW-1185">Reference proteome</keyword>
<dbReference type="GO" id="GO:0008615">
    <property type="term" value="P:pyridoxine biosynthetic process"/>
    <property type="evidence" value="ECO:0007669"/>
    <property type="project" value="UniProtKB-UniRule"/>
</dbReference>
<feature type="binding site" evidence="12">
    <location>
        <begin position="241"/>
        <end position="242"/>
    </location>
    <ligand>
        <name>pyridoxal 5'-phosphate</name>
        <dbReference type="ChEBI" id="CHEBI:597326"/>
    </ligand>
</feature>
<dbReference type="GO" id="GO:0005737">
    <property type="term" value="C:cytoplasm"/>
    <property type="evidence" value="ECO:0007669"/>
    <property type="project" value="UniProtKB-SubCell"/>
</dbReference>
<evidence type="ECO:0000256" key="8">
    <source>
        <dbReference type="ARBA" id="ARBA00023096"/>
    </source>
</evidence>
<keyword evidence="8 12" id="KW-0664">Pyridoxine biosynthesis</keyword>
<feature type="binding site" evidence="12">
    <location>
        <position position="42"/>
    </location>
    <ligand>
        <name>L-glutamate</name>
        <dbReference type="ChEBI" id="CHEBI:29985"/>
    </ligand>
</feature>
<comment type="catalytic activity">
    <reaction evidence="10 12">
        <text>4-(phosphooxy)-L-threonine + 2-oxoglutarate = (R)-3-hydroxy-2-oxo-4-phosphooxybutanoate + L-glutamate</text>
        <dbReference type="Rhea" id="RHEA:16573"/>
        <dbReference type="ChEBI" id="CHEBI:16810"/>
        <dbReference type="ChEBI" id="CHEBI:29985"/>
        <dbReference type="ChEBI" id="CHEBI:58452"/>
        <dbReference type="ChEBI" id="CHEBI:58538"/>
        <dbReference type="EC" id="2.6.1.52"/>
    </reaction>
</comment>
<evidence type="ECO:0000256" key="5">
    <source>
        <dbReference type="ARBA" id="ARBA00022605"/>
    </source>
</evidence>
<comment type="caution">
    <text evidence="12">Lacks conserved residue(s) required for the propagation of feature annotation.</text>
</comment>
<dbReference type="GO" id="GO:0004648">
    <property type="term" value="F:O-phospho-L-serine:2-oxoglutarate aminotransferase activity"/>
    <property type="evidence" value="ECO:0007669"/>
    <property type="project" value="UniProtKB-UniRule"/>
</dbReference>
<comment type="function">
    <text evidence="12">Catalyzes the reversible conversion of 3-phosphohydroxypyruvate to phosphoserine and of 3-hydroxy-2-oxo-4-phosphonooxybutanoate to phosphohydroxythreonine.</text>
</comment>
<dbReference type="EC" id="2.6.1.52" evidence="12"/>
<keyword evidence="12" id="KW-0963">Cytoplasm</keyword>
<comment type="pathway">
    <text evidence="1 12">Cofactor biosynthesis; pyridoxine 5'-phosphate biosynthesis; pyridoxine 5'-phosphate from D-erythrose 4-phosphate: step 3/5.</text>
</comment>
<dbReference type="STRING" id="857265.WG78_18940"/>
<evidence type="ECO:0000256" key="6">
    <source>
        <dbReference type="ARBA" id="ARBA00022679"/>
    </source>
</evidence>
<evidence type="ECO:0000256" key="1">
    <source>
        <dbReference type="ARBA" id="ARBA00004915"/>
    </source>
</evidence>
<dbReference type="GO" id="GO:0030170">
    <property type="term" value="F:pyridoxal phosphate binding"/>
    <property type="evidence" value="ECO:0007669"/>
    <property type="project" value="UniProtKB-UniRule"/>
</dbReference>
<dbReference type="NCBIfam" id="NF003764">
    <property type="entry name" value="PRK05355.1"/>
    <property type="match status" value="1"/>
</dbReference>
<feature type="binding site" evidence="12">
    <location>
        <position position="199"/>
    </location>
    <ligand>
        <name>pyridoxal 5'-phosphate</name>
        <dbReference type="ChEBI" id="CHEBI:597326"/>
    </ligand>
</feature>
<dbReference type="Gene3D" id="3.90.1150.10">
    <property type="entry name" value="Aspartate Aminotransferase, domain 1"/>
    <property type="match status" value="1"/>
</dbReference>
<dbReference type="InterPro" id="IPR015422">
    <property type="entry name" value="PyrdxlP-dep_Trfase_small"/>
</dbReference>
<proteinExistence type="inferred from homology"/>
<comment type="cofactor">
    <cofactor evidence="12">
        <name>pyridoxal 5'-phosphate</name>
        <dbReference type="ChEBI" id="CHEBI:597326"/>
    </cofactor>
    <text evidence="12">Binds 1 pyridoxal phosphate per subunit.</text>
</comment>
<dbReference type="InterPro" id="IPR015421">
    <property type="entry name" value="PyrdxlP-dep_Trfase_major"/>
</dbReference>
<comment type="pathway">
    <text evidence="2 12 13">Amino-acid biosynthesis; L-serine biosynthesis; L-serine from 3-phospho-D-glycerate: step 2/3.</text>
</comment>
<dbReference type="UniPathway" id="UPA00244">
    <property type="reaction ID" value="UER00311"/>
</dbReference>
<dbReference type="PANTHER" id="PTHR43247:SF1">
    <property type="entry name" value="PHOSPHOSERINE AMINOTRANSFERASE"/>
    <property type="match status" value="1"/>
</dbReference>
<organism evidence="15 16">
    <name type="scientific">Amantichitinum ursilacus</name>
    <dbReference type="NCBI Taxonomy" id="857265"/>
    <lineage>
        <taxon>Bacteria</taxon>
        <taxon>Pseudomonadati</taxon>
        <taxon>Pseudomonadota</taxon>
        <taxon>Betaproteobacteria</taxon>
        <taxon>Neisseriales</taxon>
        <taxon>Chitinibacteraceae</taxon>
        <taxon>Amantichitinum</taxon>
    </lineage>
</organism>
<feature type="binding site" evidence="12">
    <location>
        <position position="9"/>
    </location>
    <ligand>
        <name>L-glutamate</name>
        <dbReference type="ChEBI" id="CHEBI:29985"/>
    </ligand>
</feature>
<keyword evidence="7 12" id="KW-0663">Pyridoxal phosphate</keyword>
<keyword evidence="9 12" id="KW-0718">Serine biosynthesis</keyword>
<dbReference type="AlphaFoldDB" id="A0A0N1JRT7"/>
<dbReference type="Pfam" id="PF00266">
    <property type="entry name" value="Aminotran_5"/>
    <property type="match status" value="1"/>
</dbReference>
<comment type="catalytic activity">
    <reaction evidence="11 12 13">
        <text>O-phospho-L-serine + 2-oxoglutarate = 3-phosphooxypyruvate + L-glutamate</text>
        <dbReference type="Rhea" id="RHEA:14329"/>
        <dbReference type="ChEBI" id="CHEBI:16810"/>
        <dbReference type="ChEBI" id="CHEBI:18110"/>
        <dbReference type="ChEBI" id="CHEBI:29985"/>
        <dbReference type="ChEBI" id="CHEBI:57524"/>
        <dbReference type="EC" id="2.6.1.52"/>
    </reaction>
</comment>
<dbReference type="InterPro" id="IPR000192">
    <property type="entry name" value="Aminotrans_V_dom"/>
</dbReference>
<evidence type="ECO:0000256" key="2">
    <source>
        <dbReference type="ARBA" id="ARBA00005099"/>
    </source>
</evidence>
<evidence type="ECO:0000256" key="9">
    <source>
        <dbReference type="ARBA" id="ARBA00023299"/>
    </source>
</evidence>
<dbReference type="PATRIC" id="fig|857265.3.peg.3877"/>
<evidence type="ECO:0000256" key="10">
    <source>
        <dbReference type="ARBA" id="ARBA00047630"/>
    </source>
</evidence>
<dbReference type="NCBIfam" id="TIGR01364">
    <property type="entry name" value="serC_1"/>
    <property type="match status" value="1"/>
</dbReference>
<dbReference type="InterPro" id="IPR022278">
    <property type="entry name" value="Pser_aminoTfrase"/>
</dbReference>
<sequence length="364" mass="40184">MSQIYNFSSGPAVLPREVLQTVQAELTDWHGSGMCVMEMSHRGKEFTQIIHEAEADLRKLLNVPANYRVLFLQGGAHFNFGMVPLNLSKEGDTADYVDTGHWSRIAIKEARRYANVNVVTSNEDRGSTYVPDEASWKRSANAAYLHYCSNETIGGVEFPFVPASTFEGKDIPLVCDMSSNILSRPLDIAKFGVIYAGAQKNIGPSGLTLAIVREDLLGHARPGTPTMLDYQVHAAADSLYNTPPTFGIYVAGLVFKWLLANGGVAAMEARNIEKAALLYETISASNDFYRCPVEKAFRSRMNVPFFLHDDALNEAFLEGAQARGLLQLKGHRAVGGMRASIYNAMPFEGVKTLAEYMREFARSH</sequence>
<evidence type="ECO:0000256" key="7">
    <source>
        <dbReference type="ARBA" id="ARBA00022898"/>
    </source>
</evidence>
<dbReference type="PROSITE" id="PS00595">
    <property type="entry name" value="AA_TRANSFER_CLASS_5"/>
    <property type="match status" value="1"/>
</dbReference>
<dbReference type="RefSeq" id="WP_053939390.1">
    <property type="nucleotide sequence ID" value="NZ_LAQT01000033.1"/>
</dbReference>
<keyword evidence="5 12" id="KW-0028">Amino-acid biosynthesis</keyword>
<feature type="modified residue" description="N6-(pyridoxal phosphate)lysine" evidence="12">
    <location>
        <position position="200"/>
    </location>
</feature>
<dbReference type="SUPFAM" id="SSF53383">
    <property type="entry name" value="PLP-dependent transferases"/>
    <property type="match status" value="1"/>
</dbReference>
<evidence type="ECO:0000256" key="13">
    <source>
        <dbReference type="RuleBase" id="RU004505"/>
    </source>
</evidence>
<evidence type="ECO:0000256" key="11">
    <source>
        <dbReference type="ARBA" id="ARBA00049007"/>
    </source>
</evidence>
<comment type="similarity">
    <text evidence="3 12">Belongs to the class-V pyridoxal-phosphate-dependent aminotransferase family. SerC subfamily.</text>
</comment>
<dbReference type="FunFam" id="3.40.640.10:FF:000010">
    <property type="entry name" value="Phosphoserine aminotransferase"/>
    <property type="match status" value="1"/>
</dbReference>
<dbReference type="OrthoDB" id="9809412at2"/>
<feature type="binding site" evidence="12">
    <location>
        <position position="102"/>
    </location>
    <ligand>
        <name>pyridoxal 5'-phosphate</name>
        <dbReference type="ChEBI" id="CHEBI:597326"/>
    </ligand>
</feature>
<comment type="caution">
    <text evidence="15">The sequence shown here is derived from an EMBL/GenBank/DDBJ whole genome shotgun (WGS) entry which is preliminary data.</text>
</comment>
<keyword evidence="6 12" id="KW-0808">Transferase</keyword>
<comment type="subcellular location">
    <subcellularLocation>
        <location evidence="12">Cytoplasm</location>
    </subcellularLocation>
</comment>
<comment type="subunit">
    <text evidence="12">Homodimer.</text>
</comment>
<evidence type="ECO:0000256" key="12">
    <source>
        <dbReference type="HAMAP-Rule" id="MF_00160"/>
    </source>
</evidence>
<evidence type="ECO:0000259" key="14">
    <source>
        <dbReference type="Pfam" id="PF00266"/>
    </source>
</evidence>
<dbReference type="FunFam" id="3.90.1150.10:FF:000006">
    <property type="entry name" value="Phosphoserine aminotransferase"/>
    <property type="match status" value="1"/>
</dbReference>